<dbReference type="EMBL" id="JACCBA010000001">
    <property type="protein sequence ID" value="NYD46527.1"/>
    <property type="molecule type" value="Genomic_DNA"/>
</dbReference>
<evidence type="ECO:0000313" key="1">
    <source>
        <dbReference type="EMBL" id="NYD46527.1"/>
    </source>
</evidence>
<dbReference type="RefSeq" id="WP_179843769.1">
    <property type="nucleotide sequence ID" value="NZ_JACCBA010000001.1"/>
</dbReference>
<evidence type="ECO:0000313" key="2">
    <source>
        <dbReference type="Proteomes" id="UP000529783"/>
    </source>
</evidence>
<dbReference type="InterPro" id="IPR045642">
    <property type="entry name" value="DUF6406"/>
</dbReference>
<dbReference type="Proteomes" id="UP000529783">
    <property type="component" value="Unassembled WGS sequence"/>
</dbReference>
<name>A0A7Y9EF88_9ACTN</name>
<gene>
    <name evidence="1" type="ORF">BJY14_002510</name>
</gene>
<organism evidence="1 2">
    <name type="scientific">Actinomadura luteofluorescens</name>
    <dbReference type="NCBI Taxonomy" id="46163"/>
    <lineage>
        <taxon>Bacteria</taxon>
        <taxon>Bacillati</taxon>
        <taxon>Actinomycetota</taxon>
        <taxon>Actinomycetes</taxon>
        <taxon>Streptosporangiales</taxon>
        <taxon>Thermomonosporaceae</taxon>
        <taxon>Actinomadura</taxon>
    </lineage>
</organism>
<sequence length="86" mass="9266">MAPQNVALQEGTQAYLEGGTKMGLVDVNMGEDGDPSEVILFVKDEGENEFTLRLGDTFSVGDQTWKVDRIEEVGGGRLGAAFSEIE</sequence>
<accession>A0A7Y9EF88</accession>
<reference evidence="1 2" key="1">
    <citation type="submission" date="2020-07" db="EMBL/GenBank/DDBJ databases">
        <title>Sequencing the genomes of 1000 actinobacteria strains.</title>
        <authorList>
            <person name="Klenk H.-P."/>
        </authorList>
    </citation>
    <scope>NUCLEOTIDE SEQUENCE [LARGE SCALE GENOMIC DNA]</scope>
    <source>
        <strain evidence="1 2">DSM 40398</strain>
    </source>
</reference>
<dbReference type="AlphaFoldDB" id="A0A7Y9EF88"/>
<keyword evidence="2" id="KW-1185">Reference proteome</keyword>
<dbReference type="Pfam" id="PF19944">
    <property type="entry name" value="DUF6406"/>
    <property type="match status" value="1"/>
</dbReference>
<protein>
    <submittedName>
        <fullName evidence="1">Uncharacterized protein</fullName>
    </submittedName>
</protein>
<comment type="caution">
    <text evidence="1">The sequence shown here is derived from an EMBL/GenBank/DDBJ whole genome shotgun (WGS) entry which is preliminary data.</text>
</comment>
<proteinExistence type="predicted"/>